<protein>
    <submittedName>
        <fullName evidence="8">Transport permease protein</fullName>
    </submittedName>
</protein>
<dbReference type="InterPro" id="IPR051784">
    <property type="entry name" value="Nod_factor_ABC_transporter"/>
</dbReference>
<dbReference type="AlphaFoldDB" id="A0A5J4LJV1"/>
<evidence type="ECO:0000256" key="3">
    <source>
        <dbReference type="ARBA" id="ARBA00022989"/>
    </source>
</evidence>
<evidence type="ECO:0000256" key="2">
    <source>
        <dbReference type="ARBA" id="ARBA00022692"/>
    </source>
</evidence>
<feature type="domain" description="ABC transmembrane type-2" evidence="7">
    <location>
        <begin position="107"/>
        <end position="342"/>
    </location>
</feature>
<keyword evidence="4 6" id="KW-0472">Membrane</keyword>
<feature type="transmembrane region" description="Helical" evidence="6">
    <location>
        <begin position="320"/>
        <end position="339"/>
    </location>
</feature>
<feature type="region of interest" description="Disordered" evidence="5">
    <location>
        <begin position="1"/>
        <end position="82"/>
    </location>
</feature>
<feature type="transmembrane region" description="Helical" evidence="6">
    <location>
        <begin position="109"/>
        <end position="126"/>
    </location>
</feature>
<accession>A0A5J4LJV1</accession>
<evidence type="ECO:0000256" key="4">
    <source>
        <dbReference type="ARBA" id="ARBA00023136"/>
    </source>
</evidence>
<feature type="compositionally biased region" description="Low complexity" evidence="5">
    <location>
        <begin position="1"/>
        <end position="19"/>
    </location>
</feature>
<dbReference type="InterPro" id="IPR013525">
    <property type="entry name" value="ABC2_TM"/>
</dbReference>
<dbReference type="EMBL" id="BLAG01000013">
    <property type="protein sequence ID" value="GES32201.1"/>
    <property type="molecule type" value="Genomic_DNA"/>
</dbReference>
<feature type="transmembrane region" description="Helical" evidence="6">
    <location>
        <begin position="138"/>
        <end position="163"/>
    </location>
</feature>
<evidence type="ECO:0000313" key="8">
    <source>
        <dbReference type="EMBL" id="GES32201.1"/>
    </source>
</evidence>
<comment type="subcellular location">
    <subcellularLocation>
        <location evidence="1">Membrane</location>
        <topology evidence="1">Multi-pass membrane protein</topology>
    </subcellularLocation>
</comment>
<dbReference type="PANTHER" id="PTHR43229">
    <property type="entry name" value="NODULATION PROTEIN J"/>
    <property type="match status" value="1"/>
</dbReference>
<evidence type="ECO:0000256" key="5">
    <source>
        <dbReference type="SAM" id="MobiDB-lite"/>
    </source>
</evidence>
<feature type="compositionally biased region" description="Low complexity" evidence="5">
    <location>
        <begin position="60"/>
        <end position="74"/>
    </location>
</feature>
<dbReference type="GO" id="GO:0140359">
    <property type="term" value="F:ABC-type transporter activity"/>
    <property type="evidence" value="ECO:0007669"/>
    <property type="project" value="InterPro"/>
</dbReference>
<evidence type="ECO:0000256" key="6">
    <source>
        <dbReference type="SAM" id="Phobius"/>
    </source>
</evidence>
<sequence>MTAVTEPTAGAGAGATEPVQGAGTAQPAGTEQGAEVTQGVEAAQGAEAARGAGTLRGSDPAATAGAGATEPVAGGKAGSRPRARLRHWRAGFLRGGIELRHLVRNPKEMSGHLINVVVALLLAGYISDKVPGTHVPMAHLALAGFAAYLLFQIGLVNLPQILVTEREEGALLRLRATPGGIPAYLIAKSLLVVVMAFGTLALLLGAAALLVDGPLPHGPGGWLTLLWVSALGLLAVVPLGAAIGAVLPNPREALALIMLPTMALLVTSGAMFPLGSLPVLVQKIASVFPLKWMAQGLRSALLPDAARAAEPAGSWELPTVALILTAWAVLGFLLAVPLLRRAARRESGSRLSERHRKAGWSGGRTA</sequence>
<feature type="transmembrane region" description="Helical" evidence="6">
    <location>
        <begin position="222"/>
        <end position="247"/>
    </location>
</feature>
<proteinExistence type="predicted"/>
<evidence type="ECO:0000259" key="7">
    <source>
        <dbReference type="PROSITE" id="PS51012"/>
    </source>
</evidence>
<keyword evidence="9" id="KW-1185">Reference proteome</keyword>
<dbReference type="Pfam" id="PF12698">
    <property type="entry name" value="ABC2_membrane_3"/>
    <property type="match status" value="1"/>
</dbReference>
<feature type="compositionally biased region" description="Low complexity" evidence="5">
    <location>
        <begin position="38"/>
        <end position="53"/>
    </location>
</feature>
<dbReference type="Proteomes" id="UP000325598">
    <property type="component" value="Unassembled WGS sequence"/>
</dbReference>
<organism evidence="8 9">
    <name type="scientific">Streptomyces angustmyceticus</name>
    <dbReference type="NCBI Taxonomy" id="285578"/>
    <lineage>
        <taxon>Bacteria</taxon>
        <taxon>Bacillati</taxon>
        <taxon>Actinomycetota</taxon>
        <taxon>Actinomycetes</taxon>
        <taxon>Kitasatosporales</taxon>
        <taxon>Streptomycetaceae</taxon>
        <taxon>Streptomyces</taxon>
    </lineage>
</organism>
<evidence type="ECO:0000313" key="9">
    <source>
        <dbReference type="Proteomes" id="UP000325598"/>
    </source>
</evidence>
<dbReference type="PROSITE" id="PS51012">
    <property type="entry name" value="ABC_TM2"/>
    <property type="match status" value="1"/>
</dbReference>
<name>A0A5J4LJV1_9ACTN</name>
<evidence type="ECO:0000256" key="1">
    <source>
        <dbReference type="ARBA" id="ARBA00004141"/>
    </source>
</evidence>
<keyword evidence="3 6" id="KW-1133">Transmembrane helix</keyword>
<dbReference type="GO" id="GO:0016020">
    <property type="term" value="C:membrane"/>
    <property type="evidence" value="ECO:0007669"/>
    <property type="project" value="UniProtKB-SubCell"/>
</dbReference>
<feature type="transmembrane region" description="Helical" evidence="6">
    <location>
        <begin position="184"/>
        <end position="210"/>
    </location>
</feature>
<dbReference type="InterPro" id="IPR047817">
    <property type="entry name" value="ABC2_TM_bact-type"/>
</dbReference>
<keyword evidence="2 6" id="KW-0812">Transmembrane</keyword>
<reference evidence="8 9" key="1">
    <citation type="submission" date="2019-10" db="EMBL/GenBank/DDBJ databases">
        <title>Whole genome shotgun sequence of Streptomyces angustmyceticus NBRC 3934.</title>
        <authorList>
            <person name="Hosoyama A."/>
            <person name="Ichikawa N."/>
            <person name="Kimura A."/>
            <person name="Kitahashi Y."/>
            <person name="Komaki H."/>
            <person name="Uohara A."/>
        </authorList>
    </citation>
    <scope>NUCLEOTIDE SEQUENCE [LARGE SCALE GENOMIC DNA]</scope>
    <source>
        <strain evidence="8 9">NBRC 3934</strain>
    </source>
</reference>
<dbReference type="PANTHER" id="PTHR43229:SF6">
    <property type="entry name" value="ABC-TYPE MULTIDRUG TRANSPORT SYSTEM, PERMEASE COMPONENT"/>
    <property type="match status" value="1"/>
</dbReference>
<comment type="caution">
    <text evidence="8">The sequence shown here is derived from an EMBL/GenBank/DDBJ whole genome shotgun (WGS) entry which is preliminary data.</text>
</comment>
<feature type="transmembrane region" description="Helical" evidence="6">
    <location>
        <begin position="254"/>
        <end position="274"/>
    </location>
</feature>
<gene>
    <name evidence="8" type="ORF">San01_46880</name>
</gene>